<evidence type="ECO:0000256" key="6">
    <source>
        <dbReference type="ARBA" id="ARBA00022692"/>
    </source>
</evidence>
<evidence type="ECO:0000313" key="13">
    <source>
        <dbReference type="EMBL" id="DAD96363.1"/>
    </source>
</evidence>
<dbReference type="InterPro" id="IPR003594">
    <property type="entry name" value="HATPase_dom"/>
</dbReference>
<dbReference type="SUPFAM" id="SSF55874">
    <property type="entry name" value="ATPase domain of HSP90 chaperone/DNA topoisomerase II/histidine kinase"/>
    <property type="match status" value="1"/>
</dbReference>
<keyword evidence="11" id="KW-0902">Two-component regulatory system</keyword>
<dbReference type="InterPro" id="IPR036890">
    <property type="entry name" value="HATPase_C_sf"/>
</dbReference>
<dbReference type="GO" id="GO:0005886">
    <property type="term" value="C:plasma membrane"/>
    <property type="evidence" value="ECO:0007669"/>
    <property type="project" value="TreeGrafter"/>
</dbReference>
<evidence type="ECO:0000256" key="5">
    <source>
        <dbReference type="ARBA" id="ARBA00022679"/>
    </source>
</evidence>
<evidence type="ECO:0000256" key="1">
    <source>
        <dbReference type="ARBA" id="ARBA00000085"/>
    </source>
</evidence>
<evidence type="ECO:0000256" key="8">
    <source>
        <dbReference type="ARBA" id="ARBA00022777"/>
    </source>
</evidence>
<evidence type="ECO:0000256" key="2">
    <source>
        <dbReference type="ARBA" id="ARBA00004141"/>
    </source>
</evidence>
<dbReference type="EC" id="2.7.13.3" evidence="3"/>
<evidence type="ECO:0000256" key="7">
    <source>
        <dbReference type="ARBA" id="ARBA00022741"/>
    </source>
</evidence>
<dbReference type="GO" id="GO:0000160">
    <property type="term" value="P:phosphorelay signal transduction system"/>
    <property type="evidence" value="ECO:0007669"/>
    <property type="project" value="UniProtKB-KW"/>
</dbReference>
<evidence type="ECO:0000259" key="12">
    <source>
        <dbReference type="PROSITE" id="PS50109"/>
    </source>
</evidence>
<evidence type="ECO:0000256" key="11">
    <source>
        <dbReference type="ARBA" id="ARBA00023012"/>
    </source>
</evidence>
<dbReference type="InterPro" id="IPR050428">
    <property type="entry name" value="TCS_sensor_his_kinase"/>
</dbReference>
<keyword evidence="8" id="KW-0418">Kinase</keyword>
<keyword evidence="10" id="KW-0472">Membrane</keyword>
<keyword evidence="7" id="KW-0547">Nucleotide-binding</keyword>
<accession>A0A8S5NQN5</accession>
<protein>
    <recommendedName>
        <fullName evidence="3">histidine kinase</fullName>
        <ecNumber evidence="3">2.7.13.3</ecNumber>
    </recommendedName>
</protein>
<evidence type="ECO:0000256" key="10">
    <source>
        <dbReference type="ARBA" id="ARBA00022989"/>
    </source>
</evidence>
<dbReference type="Pfam" id="PF02518">
    <property type="entry name" value="HATPase_c"/>
    <property type="match status" value="1"/>
</dbReference>
<evidence type="ECO:0000256" key="9">
    <source>
        <dbReference type="ARBA" id="ARBA00022840"/>
    </source>
</evidence>
<evidence type="ECO:0000256" key="3">
    <source>
        <dbReference type="ARBA" id="ARBA00012438"/>
    </source>
</evidence>
<reference evidence="13" key="1">
    <citation type="journal article" date="2021" name="Proc. Natl. Acad. Sci. U.S.A.">
        <title>A Catalog of Tens of Thousands of Viruses from Human Metagenomes Reveals Hidden Associations with Chronic Diseases.</title>
        <authorList>
            <person name="Tisza M.J."/>
            <person name="Buck C.B."/>
        </authorList>
    </citation>
    <scope>NUCLEOTIDE SEQUENCE</scope>
    <source>
        <strain evidence="13">Ctpbe1</strain>
    </source>
</reference>
<name>A0A8S5NQN5_9CAUD</name>
<dbReference type="PROSITE" id="PS50109">
    <property type="entry name" value="HIS_KIN"/>
    <property type="match status" value="1"/>
</dbReference>
<dbReference type="PANTHER" id="PTHR45436:SF14">
    <property type="entry name" value="SENSOR PROTEIN QSEC"/>
    <property type="match status" value="1"/>
</dbReference>
<organism evidence="13">
    <name type="scientific">Siphoviridae sp. ctpbe1</name>
    <dbReference type="NCBI Taxonomy" id="2826466"/>
    <lineage>
        <taxon>Viruses</taxon>
        <taxon>Duplodnaviria</taxon>
        <taxon>Heunggongvirae</taxon>
        <taxon>Uroviricota</taxon>
        <taxon>Caudoviricetes</taxon>
    </lineage>
</organism>
<dbReference type="EMBL" id="BK015216">
    <property type="protein sequence ID" value="DAD96363.1"/>
    <property type="molecule type" value="Genomic_DNA"/>
</dbReference>
<keyword evidence="6" id="KW-0812">Transmembrane</keyword>
<dbReference type="SMART" id="SM00387">
    <property type="entry name" value="HATPase_c"/>
    <property type="match status" value="1"/>
</dbReference>
<keyword evidence="4" id="KW-0597">Phosphoprotein</keyword>
<keyword evidence="9" id="KW-0067">ATP-binding</keyword>
<sequence length="187" mass="20254">MAGNDEKMRAEALDKLLKGIERSSRLVEQLLVLSKVDTAFGIYDEHCENINWQQIADDLQVDYAAAIAAKKINVSVEIGKTGPVERGNPLLWTLLMRNLLDNALKYSPEGASVKIAVAADALTVVNSGVSVDDETIGHLSERFFRPAGQKVSGSGLGLSIVKRIAGHYGCRLEFANTPDGFSVRIAK</sequence>
<proteinExistence type="predicted"/>
<keyword evidence="5" id="KW-0808">Transferase</keyword>
<evidence type="ECO:0000256" key="4">
    <source>
        <dbReference type="ARBA" id="ARBA00022553"/>
    </source>
</evidence>
<dbReference type="Gene3D" id="3.30.565.10">
    <property type="entry name" value="Histidine kinase-like ATPase, C-terminal domain"/>
    <property type="match status" value="1"/>
</dbReference>
<feature type="domain" description="Histidine kinase" evidence="12">
    <location>
        <begin position="1"/>
        <end position="187"/>
    </location>
</feature>
<dbReference type="GO" id="GO:0004673">
    <property type="term" value="F:protein histidine kinase activity"/>
    <property type="evidence" value="ECO:0007669"/>
    <property type="project" value="UniProtKB-EC"/>
</dbReference>
<dbReference type="GO" id="GO:0005524">
    <property type="term" value="F:ATP binding"/>
    <property type="evidence" value="ECO:0007669"/>
    <property type="project" value="UniProtKB-KW"/>
</dbReference>
<comment type="catalytic activity">
    <reaction evidence="1">
        <text>ATP + protein L-histidine = ADP + protein N-phospho-L-histidine.</text>
        <dbReference type="EC" id="2.7.13.3"/>
    </reaction>
</comment>
<comment type="subcellular location">
    <subcellularLocation>
        <location evidence="2">Membrane</location>
        <topology evidence="2">Multi-pass membrane protein</topology>
    </subcellularLocation>
</comment>
<dbReference type="InterPro" id="IPR005467">
    <property type="entry name" value="His_kinase_dom"/>
</dbReference>
<dbReference type="PANTHER" id="PTHR45436">
    <property type="entry name" value="SENSOR HISTIDINE KINASE YKOH"/>
    <property type="match status" value="1"/>
</dbReference>
<keyword evidence="10" id="KW-1133">Transmembrane helix</keyword>